<evidence type="ECO:0000313" key="2">
    <source>
        <dbReference type="EMBL" id="BDT98270.1"/>
    </source>
</evidence>
<name>A0ABM8CTJ0_9NOCA</name>
<organism evidence="2 3">
    <name type="scientific">Nocardia sputorum</name>
    <dbReference type="NCBI Taxonomy" id="2984338"/>
    <lineage>
        <taxon>Bacteria</taxon>
        <taxon>Bacillati</taxon>
        <taxon>Actinomycetota</taxon>
        <taxon>Actinomycetes</taxon>
        <taxon>Mycobacteriales</taxon>
        <taxon>Nocardiaceae</taxon>
        <taxon>Nocardia</taxon>
    </lineage>
</organism>
<protein>
    <recommendedName>
        <fullName evidence="4">DUF3558 domain-containing protein</fullName>
    </recommendedName>
</protein>
<dbReference type="PROSITE" id="PS51257">
    <property type="entry name" value="PROKAR_LIPOPROTEIN"/>
    <property type="match status" value="1"/>
</dbReference>
<feature type="signal peptide" evidence="1">
    <location>
        <begin position="1"/>
        <end position="19"/>
    </location>
</feature>
<proteinExistence type="predicted"/>
<evidence type="ECO:0008006" key="4">
    <source>
        <dbReference type="Google" id="ProtNLM"/>
    </source>
</evidence>
<gene>
    <name evidence="2" type="ORF">IFM12276_12990</name>
</gene>
<keyword evidence="3" id="KW-1185">Reference proteome</keyword>
<keyword evidence="1" id="KW-0732">Signal</keyword>
<dbReference type="RefSeq" id="WP_281878284.1">
    <property type="nucleotide sequence ID" value="NZ_AP026976.1"/>
</dbReference>
<reference evidence="2 3" key="1">
    <citation type="submission" date="2022-11" db="EMBL/GenBank/DDBJ databases">
        <title>Genome Sequencing of Nocardia sp. ON39_IFM12276 and assembly.</title>
        <authorList>
            <person name="Shimojima M."/>
            <person name="Toyokawa M."/>
            <person name="Uesaka K."/>
        </authorList>
    </citation>
    <scope>NUCLEOTIDE SEQUENCE [LARGE SCALE GENOMIC DNA]</scope>
    <source>
        <strain evidence="2 3">IFM 12276</strain>
    </source>
</reference>
<evidence type="ECO:0000256" key="1">
    <source>
        <dbReference type="SAM" id="SignalP"/>
    </source>
</evidence>
<dbReference type="Proteomes" id="UP001317870">
    <property type="component" value="Chromosome"/>
</dbReference>
<feature type="chain" id="PRO_5047479376" description="DUF3558 domain-containing protein" evidence="1">
    <location>
        <begin position="20"/>
        <end position="319"/>
    </location>
</feature>
<accession>A0ABM8CTJ0</accession>
<sequence>MYRRLALIAAVLLTAAACQDDSPAAVSQTGDGSFWSTVPQTDDQRLEVLRRMRAMDTCALLPRAELTEVGQVLSVGTDGLNSCKAELDSSERYKGKTVRWTMAGPAPEVQNQRGTTERLGDVSVHVLADKDTLSAEQAGQLVQRSCSAMARFPSSAAIGLSVNTPLGVEPCPIAESLISTAVSEWKKEPRQGSAAETITTVLTGADPCAVLPKLGVGAEPAQQGVSSCTFVHRGDEIRLAYEYSAESLVTSGAPAFTVGNRTVYRDAQDELRFYNVAVGQPLETGNRNPLGPRLPAISLTGKDDAALEEVVRQALTLFP</sequence>
<evidence type="ECO:0000313" key="3">
    <source>
        <dbReference type="Proteomes" id="UP001317870"/>
    </source>
</evidence>
<dbReference type="EMBL" id="AP026978">
    <property type="protein sequence ID" value="BDT98270.1"/>
    <property type="molecule type" value="Genomic_DNA"/>
</dbReference>